<dbReference type="GO" id="GO:0003677">
    <property type="term" value="F:DNA binding"/>
    <property type="evidence" value="ECO:0007669"/>
    <property type="project" value="InterPro"/>
</dbReference>
<dbReference type="GO" id="GO:0070063">
    <property type="term" value="F:RNA polymerase binding"/>
    <property type="evidence" value="ECO:0007669"/>
    <property type="project" value="InterPro"/>
</dbReference>
<dbReference type="PIRSF" id="PIRSF006092">
    <property type="entry name" value="GreA_GreB"/>
    <property type="match status" value="1"/>
</dbReference>
<gene>
    <name evidence="3" type="ORF">EDD40_0107</name>
</gene>
<accession>A0A3N1GY00</accession>
<evidence type="ECO:0000256" key="1">
    <source>
        <dbReference type="SAM" id="MobiDB-lite"/>
    </source>
</evidence>
<name>A0A3N1GY00_9PSEU</name>
<dbReference type="SUPFAM" id="SSF54534">
    <property type="entry name" value="FKBP-like"/>
    <property type="match status" value="1"/>
</dbReference>
<keyword evidence="4" id="KW-1185">Reference proteome</keyword>
<feature type="domain" description="Transcription elongation factor GreA/GreB C-terminal" evidence="2">
    <location>
        <begin position="71"/>
        <end position="142"/>
    </location>
</feature>
<keyword evidence="3" id="KW-0251">Elongation factor</keyword>
<dbReference type="InterPro" id="IPR023459">
    <property type="entry name" value="Tscrpt_elong_fac_GreA/B_fam"/>
</dbReference>
<keyword evidence="3" id="KW-0648">Protein biosynthesis</keyword>
<protein>
    <submittedName>
        <fullName evidence="3">GreA/GreB family elongation factor</fullName>
    </submittedName>
</protein>
<dbReference type="Gene3D" id="3.10.50.30">
    <property type="entry name" value="Transcription elongation factor, GreA/GreB, C-terminal domain"/>
    <property type="match status" value="1"/>
</dbReference>
<dbReference type="GO" id="GO:0003746">
    <property type="term" value="F:translation elongation factor activity"/>
    <property type="evidence" value="ECO:0007669"/>
    <property type="project" value="UniProtKB-KW"/>
</dbReference>
<feature type="region of interest" description="Disordered" evidence="1">
    <location>
        <begin position="24"/>
        <end position="47"/>
    </location>
</feature>
<dbReference type="GO" id="GO:0032784">
    <property type="term" value="P:regulation of DNA-templated transcription elongation"/>
    <property type="evidence" value="ECO:0007669"/>
    <property type="project" value="InterPro"/>
</dbReference>
<dbReference type="InterPro" id="IPR001437">
    <property type="entry name" value="Tscrpt_elong_fac_GreA/B_C"/>
</dbReference>
<feature type="compositionally biased region" description="Basic and acidic residues" evidence="1">
    <location>
        <begin position="38"/>
        <end position="47"/>
    </location>
</feature>
<dbReference type="Pfam" id="PF01272">
    <property type="entry name" value="GreA_GreB"/>
    <property type="match status" value="1"/>
</dbReference>
<reference evidence="3 4" key="1">
    <citation type="submission" date="2018-11" db="EMBL/GenBank/DDBJ databases">
        <title>Sequencing the genomes of 1000 actinobacteria strains.</title>
        <authorList>
            <person name="Klenk H.-P."/>
        </authorList>
    </citation>
    <scope>NUCLEOTIDE SEQUENCE [LARGE SCALE GENOMIC DNA]</scope>
    <source>
        <strain evidence="3 4">DSM 44231</strain>
    </source>
</reference>
<evidence type="ECO:0000313" key="3">
    <source>
        <dbReference type="EMBL" id="ROP34902.1"/>
    </source>
</evidence>
<comment type="caution">
    <text evidence="3">The sequence shown here is derived from an EMBL/GenBank/DDBJ whole genome shotgun (WGS) entry which is preliminary data.</text>
</comment>
<dbReference type="InterPro" id="IPR036953">
    <property type="entry name" value="GreA/GreB_C_sf"/>
</dbReference>
<organism evidence="3 4">
    <name type="scientific">Saccharothrix texasensis</name>
    <dbReference type="NCBI Taxonomy" id="103734"/>
    <lineage>
        <taxon>Bacteria</taxon>
        <taxon>Bacillati</taxon>
        <taxon>Actinomycetota</taxon>
        <taxon>Actinomycetes</taxon>
        <taxon>Pseudonocardiales</taxon>
        <taxon>Pseudonocardiaceae</taxon>
        <taxon>Saccharothrix</taxon>
    </lineage>
</organism>
<dbReference type="EMBL" id="RJKM01000001">
    <property type="protein sequence ID" value="ROP34902.1"/>
    <property type="molecule type" value="Genomic_DNA"/>
</dbReference>
<evidence type="ECO:0000313" key="4">
    <source>
        <dbReference type="Proteomes" id="UP000268727"/>
    </source>
</evidence>
<dbReference type="AlphaFoldDB" id="A0A3N1GY00"/>
<dbReference type="OrthoDB" id="5118809at2"/>
<dbReference type="RefSeq" id="WP_123741141.1">
    <property type="nucleotide sequence ID" value="NZ_RJKM01000001.1"/>
</dbReference>
<evidence type="ECO:0000259" key="2">
    <source>
        <dbReference type="Pfam" id="PF01272"/>
    </source>
</evidence>
<dbReference type="Proteomes" id="UP000268727">
    <property type="component" value="Unassembled WGS sequence"/>
</dbReference>
<proteinExistence type="predicted"/>
<sequence>MTDTQPRRTWLTRHAHERLRTELAELSRTAGDDESADPDDRAAIRRQRQDRVREIQHLLGNAVVGEDPPDDGVAEPGMVLTVRYDDADDTETFLLGARAAEHGDLEVYSPDSPLGTALTGARRGERRTYRVPDGSTIGVTLLDAVPHGRHPAAARPD</sequence>